<evidence type="ECO:0000313" key="2">
    <source>
        <dbReference type="Proteomes" id="UP000250043"/>
    </source>
</evidence>
<reference evidence="1 2" key="1">
    <citation type="submission" date="2016-07" db="EMBL/GenBank/DDBJ databases">
        <title>Draft genome of the white-rot fungus Obba rivulosa 3A-2.</title>
        <authorList>
            <consortium name="DOE Joint Genome Institute"/>
            <person name="Miettinen O."/>
            <person name="Riley R."/>
            <person name="Acob R."/>
            <person name="Barry K."/>
            <person name="Cullen D."/>
            <person name="De Vries R."/>
            <person name="Hainaut M."/>
            <person name="Hatakka A."/>
            <person name="Henrissat B."/>
            <person name="Hilden K."/>
            <person name="Kuo R."/>
            <person name="Labutti K."/>
            <person name="Lipzen A."/>
            <person name="Makela M.R."/>
            <person name="Sandor L."/>
            <person name="Spatafora J.W."/>
            <person name="Grigoriev I.V."/>
            <person name="Hibbett D.S."/>
        </authorList>
    </citation>
    <scope>NUCLEOTIDE SEQUENCE [LARGE SCALE GENOMIC DNA]</scope>
    <source>
        <strain evidence="1 2">3A-2</strain>
    </source>
</reference>
<dbReference type="AlphaFoldDB" id="A0A8E2AL48"/>
<name>A0A8E2AL48_9APHY</name>
<dbReference type="Proteomes" id="UP000250043">
    <property type="component" value="Unassembled WGS sequence"/>
</dbReference>
<proteinExistence type="predicted"/>
<dbReference type="EMBL" id="KV722749">
    <property type="protein sequence ID" value="OCH83972.1"/>
    <property type="molecule type" value="Genomic_DNA"/>
</dbReference>
<sequence length="173" mass="20210">MPSSSYEKYATLPILYCRHAEARKAYQRRYNAITRVGRRKNTLSRQYSNDILRKEPLMDPQRPLRTCDAEESLWHYLLNEMQSSKQPLDDYVPWRASIAKEVAQEVASGLVPEEHLHVHRRMVAIQHQFLDLLTQGPLALSQAEMDVALISQGRWLTSRHSVNLTFLKRNYGF</sequence>
<gene>
    <name evidence="1" type="ORF">OBBRIDRAFT_808590</name>
</gene>
<organism evidence="1 2">
    <name type="scientific">Obba rivulosa</name>
    <dbReference type="NCBI Taxonomy" id="1052685"/>
    <lineage>
        <taxon>Eukaryota</taxon>
        <taxon>Fungi</taxon>
        <taxon>Dikarya</taxon>
        <taxon>Basidiomycota</taxon>
        <taxon>Agaricomycotina</taxon>
        <taxon>Agaricomycetes</taxon>
        <taxon>Polyporales</taxon>
        <taxon>Gelatoporiaceae</taxon>
        <taxon>Obba</taxon>
    </lineage>
</organism>
<accession>A0A8E2AL48</accession>
<protein>
    <submittedName>
        <fullName evidence="1">Uncharacterized protein</fullName>
    </submittedName>
</protein>
<evidence type="ECO:0000313" key="1">
    <source>
        <dbReference type="EMBL" id="OCH83972.1"/>
    </source>
</evidence>
<dbReference type="OrthoDB" id="3264042at2759"/>
<keyword evidence="2" id="KW-1185">Reference proteome</keyword>